<keyword evidence="3" id="KW-0012">Acyltransferase</keyword>
<dbReference type="Proteomes" id="UP001293593">
    <property type="component" value="Unassembled WGS sequence"/>
</dbReference>
<comment type="caution">
    <text evidence="5">The sequence shown here is derived from an EMBL/GenBank/DDBJ whole genome shotgun (WGS) entry which is preliminary data.</text>
</comment>
<dbReference type="GO" id="GO:0016020">
    <property type="term" value="C:membrane"/>
    <property type="evidence" value="ECO:0007669"/>
    <property type="project" value="TreeGrafter"/>
</dbReference>
<dbReference type="SUPFAM" id="SSF53474">
    <property type="entry name" value="alpha/beta-Hydrolases"/>
    <property type="match status" value="1"/>
</dbReference>
<name>A0AAE1JMT2_9FABA</name>
<dbReference type="InterPro" id="IPR007130">
    <property type="entry name" value="DAGAT"/>
</dbReference>
<evidence type="ECO:0000256" key="4">
    <source>
        <dbReference type="SAM" id="MobiDB-lite"/>
    </source>
</evidence>
<dbReference type="GO" id="GO:0019432">
    <property type="term" value="P:triglyceride biosynthetic process"/>
    <property type="evidence" value="ECO:0007669"/>
    <property type="project" value="UniProtKB-ARBA"/>
</dbReference>
<dbReference type="Pfam" id="PF03982">
    <property type="entry name" value="DAGAT"/>
    <property type="match status" value="1"/>
</dbReference>
<comment type="similarity">
    <text evidence="1">Belongs to the diacylglycerol acyltransferase family.</text>
</comment>
<evidence type="ECO:0000256" key="1">
    <source>
        <dbReference type="ARBA" id="ARBA00005420"/>
    </source>
</evidence>
<dbReference type="GO" id="GO:0004144">
    <property type="term" value="F:diacylglycerol O-acyltransferase activity"/>
    <property type="evidence" value="ECO:0007669"/>
    <property type="project" value="UniProtKB-ARBA"/>
</dbReference>
<keyword evidence="2" id="KW-0808">Transferase</keyword>
<evidence type="ECO:0000313" key="6">
    <source>
        <dbReference type="Proteomes" id="UP001293593"/>
    </source>
</evidence>
<dbReference type="AlphaFoldDB" id="A0AAE1JMT2"/>
<keyword evidence="6" id="KW-1185">Reference proteome</keyword>
<gene>
    <name evidence="5" type="ORF">QN277_021908</name>
</gene>
<dbReference type="PANTHER" id="PTHR22753:SF14">
    <property type="entry name" value="MONOACYLGLYCEROL_DIACYLGLYCEROL O-ACYLTRANSFERASE"/>
    <property type="match status" value="1"/>
</dbReference>
<feature type="region of interest" description="Disordered" evidence="4">
    <location>
        <begin position="25"/>
        <end position="58"/>
    </location>
</feature>
<proteinExistence type="inferred from homology"/>
<evidence type="ECO:0000256" key="2">
    <source>
        <dbReference type="ARBA" id="ARBA00022679"/>
    </source>
</evidence>
<reference evidence="5" key="1">
    <citation type="submission" date="2023-10" db="EMBL/GenBank/DDBJ databases">
        <title>Chromosome-level genome of the transformable northern wattle, Acacia crassicarpa.</title>
        <authorList>
            <person name="Massaro I."/>
            <person name="Sinha N.R."/>
            <person name="Poethig S."/>
            <person name="Leichty A.R."/>
        </authorList>
    </citation>
    <scope>NUCLEOTIDE SEQUENCE</scope>
    <source>
        <strain evidence="5">Acra3RX</strain>
        <tissue evidence="5">Leaf</tissue>
    </source>
</reference>
<evidence type="ECO:0008006" key="7">
    <source>
        <dbReference type="Google" id="ProtNLM"/>
    </source>
</evidence>
<dbReference type="PANTHER" id="PTHR22753">
    <property type="entry name" value="TRANSMEMBRANE PROTEIN 68"/>
    <property type="match status" value="1"/>
</dbReference>
<organism evidence="5 6">
    <name type="scientific">Acacia crassicarpa</name>
    <name type="common">northern wattle</name>
    <dbReference type="NCBI Taxonomy" id="499986"/>
    <lineage>
        <taxon>Eukaryota</taxon>
        <taxon>Viridiplantae</taxon>
        <taxon>Streptophyta</taxon>
        <taxon>Embryophyta</taxon>
        <taxon>Tracheophyta</taxon>
        <taxon>Spermatophyta</taxon>
        <taxon>Magnoliopsida</taxon>
        <taxon>eudicotyledons</taxon>
        <taxon>Gunneridae</taxon>
        <taxon>Pentapetalae</taxon>
        <taxon>rosids</taxon>
        <taxon>fabids</taxon>
        <taxon>Fabales</taxon>
        <taxon>Fabaceae</taxon>
        <taxon>Caesalpinioideae</taxon>
        <taxon>mimosoid clade</taxon>
        <taxon>Acacieae</taxon>
        <taxon>Acacia</taxon>
    </lineage>
</organism>
<evidence type="ECO:0000313" key="5">
    <source>
        <dbReference type="EMBL" id="KAK4273525.1"/>
    </source>
</evidence>
<protein>
    <recommendedName>
        <fullName evidence="7">Serine aminopeptidase S33 domain-containing protein</fullName>
    </recommendedName>
</protein>
<dbReference type="InterPro" id="IPR029058">
    <property type="entry name" value="AB_hydrolase_fold"/>
</dbReference>
<dbReference type="EMBL" id="JAWXYG010000005">
    <property type="protein sequence ID" value="KAK4273525.1"/>
    <property type="molecule type" value="Genomic_DNA"/>
</dbReference>
<dbReference type="Gene3D" id="3.40.50.1820">
    <property type="entry name" value="alpha/beta hydrolase"/>
    <property type="match status" value="1"/>
</dbReference>
<dbReference type="CDD" id="cd07987">
    <property type="entry name" value="LPLAT_MGAT-like"/>
    <property type="match status" value="1"/>
</dbReference>
<evidence type="ECO:0000256" key="3">
    <source>
        <dbReference type="ARBA" id="ARBA00023315"/>
    </source>
</evidence>
<feature type="compositionally biased region" description="Low complexity" evidence="4">
    <location>
        <begin position="30"/>
        <end position="43"/>
    </location>
</feature>
<sequence length="709" mass="79024">MALVVSFRVSPFSGTNPRFRHRCRLKSPRGLDSGSSSLLSSDSVAVSPTSPPVDRKLNDSVVEEGNGRLRVIRDEEKIRNAVLKELPPLWDDGYGTQTVEDYFIAVKELNKADDGGPPRWFCPLECSPAFKDPPTLLFLPGLDGTGMGLVLHHKALGKAFEVRCLHIPVHDRTSFEGLVKIVEEAVKLEHASFPNKPIYLVGDSFGGCLALAVASRNPTVDLVLILANPATSFGRSQLQPLFPILEAMPNELHAAVPFLLSFVMGDPTKMAAVNIENRLPPMEKIEQLSYNLTALLPCLPELAGIIPKDTLLWKLKLLKYAAAYANSRLHAVEAEVLVLASGNDKMLPSEDEAKRLKSSLQHCKVRNFKDNGHTLLLEDGIGLLTIIRGTSMYRRSRRRDVVMNFIPPSATEFNYAMDQVVGSFRIATGSVMFSTLEDGKIVKGLAGVPNEGPVILVGYHMLMGLELIPLVDEFLRQKGIMLRGLAHPVLFVENKENSSAEFSMYDWVNIFGGVPVSATYLYKLLSEKSHVLLYPGGAREALHFKGEEYKLIWPRNQEFVRMAARFGATIVPFGVVGEDDMAELVLDYNDLLKIPIINDYIRGSNRDAIKIRDNTSGEVANQNLFLPGLLPKLPGRLYYLFGKPVRTKGKEKMLGDKHNANQLYLQIKSQVQHNINYLIKKREEDPYRNIVDRTMYRAIYSSDTPAFKP</sequence>
<accession>A0AAE1JMT2</accession>